<dbReference type="Proteomes" id="UP000002669">
    <property type="component" value="Unassembled WGS sequence"/>
</dbReference>
<proteinExistence type="predicted"/>
<feature type="compositionally biased region" description="Low complexity" evidence="1">
    <location>
        <begin position="538"/>
        <end position="552"/>
    </location>
</feature>
<dbReference type="AlphaFoldDB" id="E4URU0"/>
<feature type="region of interest" description="Disordered" evidence="1">
    <location>
        <begin position="407"/>
        <end position="618"/>
    </location>
</feature>
<feature type="compositionally biased region" description="Low complexity" evidence="1">
    <location>
        <begin position="488"/>
        <end position="498"/>
    </location>
</feature>
<dbReference type="RefSeq" id="XP_003174042.1">
    <property type="nucleotide sequence ID" value="XM_003173994.1"/>
</dbReference>
<accession>E4URU0</accession>
<evidence type="ECO:0000256" key="1">
    <source>
        <dbReference type="SAM" id="MobiDB-lite"/>
    </source>
</evidence>
<reference evidence="4" key="1">
    <citation type="journal article" date="2012" name="MBio">
        <title>Comparative genome analysis of Trichophyton rubrum and related dermatophytes reveals candidate genes involved in infection.</title>
        <authorList>
            <person name="Martinez D.A."/>
            <person name="Oliver B.G."/>
            <person name="Graeser Y."/>
            <person name="Goldberg J.M."/>
            <person name="Li W."/>
            <person name="Martinez-Rossi N.M."/>
            <person name="Monod M."/>
            <person name="Shelest E."/>
            <person name="Barton R.C."/>
            <person name="Birch E."/>
            <person name="Brakhage A.A."/>
            <person name="Chen Z."/>
            <person name="Gurr S.J."/>
            <person name="Heiman D."/>
            <person name="Heitman J."/>
            <person name="Kosti I."/>
            <person name="Rossi A."/>
            <person name="Saif S."/>
            <person name="Samalova M."/>
            <person name="Saunders C.W."/>
            <person name="Shea T."/>
            <person name="Summerbell R.C."/>
            <person name="Xu J."/>
            <person name="Young S."/>
            <person name="Zeng Q."/>
            <person name="Birren B.W."/>
            <person name="Cuomo C.A."/>
            <person name="White T.C."/>
        </authorList>
    </citation>
    <scope>NUCLEOTIDE SEQUENCE [LARGE SCALE GENOMIC DNA]</scope>
    <source>
        <strain evidence="4">ATCC MYA-4604 / CBS 118893</strain>
    </source>
</reference>
<dbReference type="GO" id="GO:0003677">
    <property type="term" value="F:DNA binding"/>
    <property type="evidence" value="ECO:0007669"/>
    <property type="project" value="InterPro"/>
</dbReference>
<protein>
    <recommendedName>
        <fullName evidence="2">Telomeric single stranded DNA binding POT1/Cdc13 domain-containing protein</fullName>
    </recommendedName>
</protein>
<dbReference type="Pfam" id="PF02765">
    <property type="entry name" value="POT1"/>
    <property type="match status" value="1"/>
</dbReference>
<dbReference type="GeneID" id="10029330"/>
<feature type="compositionally biased region" description="Basic and acidic residues" evidence="1">
    <location>
        <begin position="419"/>
        <end position="437"/>
    </location>
</feature>
<dbReference type="InterPro" id="IPR011564">
    <property type="entry name" value="Telomer_end-bd_POT1/Cdc13"/>
</dbReference>
<dbReference type="HOGENOM" id="CLU_261220_0_0_1"/>
<feature type="compositionally biased region" description="Polar residues" evidence="1">
    <location>
        <begin position="642"/>
        <end position="652"/>
    </location>
</feature>
<gene>
    <name evidence="3" type="ORF">MGYG_04215</name>
</gene>
<dbReference type="EMBL" id="DS989824">
    <property type="protein sequence ID" value="EFR01212.1"/>
    <property type="molecule type" value="Genomic_DNA"/>
</dbReference>
<dbReference type="GO" id="GO:0000723">
    <property type="term" value="P:telomere maintenance"/>
    <property type="evidence" value="ECO:0007669"/>
    <property type="project" value="InterPro"/>
</dbReference>
<name>E4URU0_ARTGP</name>
<dbReference type="SUPFAM" id="SSF50249">
    <property type="entry name" value="Nucleic acid-binding proteins"/>
    <property type="match status" value="1"/>
</dbReference>
<dbReference type="eggNOG" id="ENOG502SETJ">
    <property type="taxonomic scope" value="Eukaryota"/>
</dbReference>
<feature type="region of interest" description="Disordered" evidence="1">
    <location>
        <begin position="642"/>
        <end position="669"/>
    </location>
</feature>
<dbReference type="STRING" id="535722.E4URU0"/>
<organism evidence="4">
    <name type="scientific">Arthroderma gypseum (strain ATCC MYA-4604 / CBS 118893)</name>
    <name type="common">Microsporum gypseum</name>
    <dbReference type="NCBI Taxonomy" id="535722"/>
    <lineage>
        <taxon>Eukaryota</taxon>
        <taxon>Fungi</taxon>
        <taxon>Dikarya</taxon>
        <taxon>Ascomycota</taxon>
        <taxon>Pezizomycotina</taxon>
        <taxon>Eurotiomycetes</taxon>
        <taxon>Eurotiomycetidae</taxon>
        <taxon>Onygenales</taxon>
        <taxon>Arthrodermataceae</taxon>
        <taxon>Nannizzia</taxon>
    </lineage>
</organism>
<dbReference type="OMA" id="VWPYSSS"/>
<feature type="compositionally biased region" description="Basic and acidic residues" evidence="1">
    <location>
        <begin position="653"/>
        <end position="669"/>
    </location>
</feature>
<dbReference type="CDD" id="cd04497">
    <property type="entry name" value="hPOT1_OB1_like"/>
    <property type="match status" value="1"/>
</dbReference>
<dbReference type="VEuPathDB" id="FungiDB:MGYG_04215"/>
<dbReference type="InParanoid" id="E4URU0"/>
<feature type="compositionally biased region" description="Acidic residues" evidence="1">
    <location>
        <begin position="580"/>
        <end position="593"/>
    </location>
</feature>
<dbReference type="Gene3D" id="2.40.50.140">
    <property type="entry name" value="Nucleic acid-binding proteins"/>
    <property type="match status" value="1"/>
</dbReference>
<dbReference type="GO" id="GO:0000781">
    <property type="term" value="C:chromosome, telomeric region"/>
    <property type="evidence" value="ECO:0007669"/>
    <property type="project" value="InterPro"/>
</dbReference>
<keyword evidence="4" id="KW-1185">Reference proteome</keyword>
<sequence length="1107" mass="120629">MDNKPTASEFSSLAVTPIASLFPDIGSPGERYLHAVVILLWPFSSATKQFVLLLSEPDPRLRGGKGQIKAVFRYGAAEAVAKSSIGIGDTVYLSLQGAKWKSSGHADSGQLEYSQWELIFSNRVFLEAQRNSIPLSIVNFKIDSHEVTTEGSTELPVTPKRLSAGFSSPISTINRSWASPAFSRGSNTLFSSPLLDGQIEEDGYIPGKGRKRTKFSRPSSDWVYVDSAPSPTKEGDMWDDEDLEANVSSPDEVLGERGIEAPQPPSETLPLTKENVEVYESEAQKLVAVHDSEPTFNGGSPIPRISKPQDITQIIQHSIALQPAAECKRAVLDKQPLFPDIPGIQSPQLHPAIPPDTPTIPAPGTSVETSSHNSIVFVDSTDKEFSLINEGPAIQGVAEASLHIGNDEKGAFDPGAKAKLSDDTSKREYRVPSDRATDLPPELDSYSGHSSKSTSAGTDSSPENMTENAISHHGNSEPVNIENIEVLSTDSDSSSVNSADEERNTVRHSQAGLEVYKSGGSSTKRSTPDAENLERTLSLESDSQPSVSSDVDISSDDGSDNVSLIPSATEPNKPEIYVISDDESEASESEAESITERQMSNNICSSISSDRKPSSRSPTFYIEKSTLDEPAGGATHREIIGTQTSSSTPNTNAEHHSSLPPGSHDDSAADNEMHAFTEDQDMSISFLPTVPDIHPTAESDFSHHGLHHYLSDAICHPGTSHIPTDLAVHAGHPREPHGEEPMSHFLEPQPTDFRAPGNTQVSWTPLNPEPRIHPFPVHLDPSLPTPEDSQSTEHIHPSIPGVDDQIDASHPSHSYTLPEHPSISRPDPVEAEGTKGTQVQTHVTEAIDHQRDKESEVTHQDPSSDHVTIEPASESNTDLETFGLRTQFSYFCPLSRLVENFNQLVDCIAIVVDITPINRAAKGVKEYYISLRLTDKSSGGSTTTAQIFHKKKDALPVPAEGDTILLRNFRVQSLNHMMVLNNMENSAWAFFPQEGEVDAQVDDAPVEFGSEEQDFAAHLGEWYKQEGAELVVRNASRANQRESIGISSRSASEAGSQLRNIVRKRRRESRITYHELRDGKRYADVGSPSDNETIHELRNGTLYAHPS</sequence>
<feature type="compositionally biased region" description="Low complexity" evidence="1">
    <location>
        <begin position="450"/>
        <end position="461"/>
    </location>
</feature>
<feature type="compositionally biased region" description="Basic and acidic residues" evidence="1">
    <location>
        <begin position="845"/>
        <end position="868"/>
    </location>
</feature>
<evidence type="ECO:0000313" key="3">
    <source>
        <dbReference type="EMBL" id="EFR01212.1"/>
    </source>
</evidence>
<evidence type="ECO:0000259" key="2">
    <source>
        <dbReference type="SMART" id="SM00976"/>
    </source>
</evidence>
<evidence type="ECO:0000313" key="4">
    <source>
        <dbReference type="Proteomes" id="UP000002669"/>
    </source>
</evidence>
<dbReference type="InterPro" id="IPR012340">
    <property type="entry name" value="NA-bd_OB-fold"/>
</dbReference>
<dbReference type="SMART" id="SM00976">
    <property type="entry name" value="Telo_bind"/>
    <property type="match status" value="1"/>
</dbReference>
<feature type="region of interest" description="Disordered" evidence="1">
    <location>
        <begin position="1039"/>
        <end position="1059"/>
    </location>
</feature>
<feature type="domain" description="Telomeric single stranded DNA binding POT1/Cdc13" evidence="2">
    <location>
        <begin position="891"/>
        <end position="1024"/>
    </location>
</feature>
<dbReference type="OrthoDB" id="5363079at2759"/>
<feature type="region of interest" description="Disordered" evidence="1">
    <location>
        <begin position="779"/>
        <end position="875"/>
    </location>
</feature>